<protein>
    <submittedName>
        <fullName evidence="3">NADH dehydrogenase subunit 4L</fullName>
    </submittedName>
</protein>
<name>A0A914RWR1_PAREQ</name>
<feature type="transmembrane region" description="Helical" evidence="1">
    <location>
        <begin position="39"/>
        <end position="64"/>
    </location>
</feature>
<keyword evidence="1" id="KW-1133">Transmembrane helix</keyword>
<evidence type="ECO:0000256" key="1">
    <source>
        <dbReference type="SAM" id="Phobius"/>
    </source>
</evidence>
<dbReference type="Proteomes" id="UP000887564">
    <property type="component" value="Unplaced"/>
</dbReference>
<keyword evidence="2" id="KW-1185">Reference proteome</keyword>
<dbReference type="WBParaSite" id="PEQ_0001064201-mRNA-1">
    <property type="protein sequence ID" value="PEQ_0001064201-mRNA-1"/>
    <property type="gene ID" value="PEQ_0001064201"/>
</dbReference>
<organism evidence="2 3">
    <name type="scientific">Parascaris equorum</name>
    <name type="common">Equine roundworm</name>
    <dbReference type="NCBI Taxonomy" id="6256"/>
    <lineage>
        <taxon>Eukaryota</taxon>
        <taxon>Metazoa</taxon>
        <taxon>Ecdysozoa</taxon>
        <taxon>Nematoda</taxon>
        <taxon>Chromadorea</taxon>
        <taxon>Rhabditida</taxon>
        <taxon>Spirurina</taxon>
        <taxon>Ascaridomorpha</taxon>
        <taxon>Ascaridoidea</taxon>
        <taxon>Ascarididae</taxon>
        <taxon>Parascaris</taxon>
    </lineage>
</organism>
<reference evidence="3" key="1">
    <citation type="submission" date="2022-11" db="UniProtKB">
        <authorList>
            <consortium name="WormBaseParasite"/>
        </authorList>
    </citation>
    <scope>IDENTIFICATION</scope>
</reference>
<proteinExistence type="predicted"/>
<evidence type="ECO:0000313" key="2">
    <source>
        <dbReference type="Proteomes" id="UP000887564"/>
    </source>
</evidence>
<sequence>GRELWFCVSLLRACSRPNSCTVARSLVVIQLALLNAEVLLILSFCVMICILGIVITYSGGLIIVRNVHLNEWKRWLSKFDM</sequence>
<evidence type="ECO:0000313" key="3">
    <source>
        <dbReference type="WBParaSite" id="PEQ_0001064201-mRNA-1"/>
    </source>
</evidence>
<accession>A0A914RWR1</accession>
<keyword evidence="1" id="KW-0812">Transmembrane</keyword>
<dbReference type="AlphaFoldDB" id="A0A914RWR1"/>
<keyword evidence="1" id="KW-0472">Membrane</keyword>